<feature type="domain" description="SGNH hydrolase-type esterase" evidence="2">
    <location>
        <begin position="7"/>
        <end position="196"/>
    </location>
</feature>
<sequence length="328" mass="35390">MTLHYVALGDSTTVGVGDPMNGSTTDLAGAGARPGEGWRGWASLLADSLGSSHRVTFSNFATSGATAPKVATDQLPSTGSGPIDLASLIVGVNDTMRSTFDVGQIRECLQYCAEQLTGRGATLLTVRFHDHGQVFGLPAWLRRPLWNRIEQVNSVYDELYLRFGGIRIDMADYPEVYRRDFWSVDRLHPGERGHRRLARAFADELHRQGLPIAEPPALDCLGDTPSKWADALWMLREGVPWLGRRAGDLTPWAARMALTQLRPPPASPPRTPMPPAFPPGTTPVFPPSTTPAFPEPTSAAAFSHSAVAARSAATAASSLDAEVQQVRA</sequence>
<dbReference type="EMBL" id="BAAAHK010000019">
    <property type="protein sequence ID" value="GAA0958265.1"/>
    <property type="molecule type" value="Genomic_DNA"/>
</dbReference>
<evidence type="ECO:0000256" key="1">
    <source>
        <dbReference type="SAM" id="MobiDB-lite"/>
    </source>
</evidence>
<keyword evidence="3" id="KW-0378">Hydrolase</keyword>
<evidence type="ECO:0000259" key="2">
    <source>
        <dbReference type="Pfam" id="PF13472"/>
    </source>
</evidence>
<evidence type="ECO:0000313" key="4">
    <source>
        <dbReference type="Proteomes" id="UP001500542"/>
    </source>
</evidence>
<dbReference type="GO" id="GO:0016787">
    <property type="term" value="F:hydrolase activity"/>
    <property type="evidence" value="ECO:0007669"/>
    <property type="project" value="UniProtKB-KW"/>
</dbReference>
<feature type="region of interest" description="Disordered" evidence="1">
    <location>
        <begin position="262"/>
        <end position="297"/>
    </location>
</feature>
<evidence type="ECO:0000313" key="3">
    <source>
        <dbReference type="EMBL" id="GAA0958265.1"/>
    </source>
</evidence>
<dbReference type="CDD" id="cd01832">
    <property type="entry name" value="SGNH_hydrolase_like_1"/>
    <property type="match status" value="1"/>
</dbReference>
<dbReference type="InterPro" id="IPR053140">
    <property type="entry name" value="GDSL_Rv0518-like"/>
</dbReference>
<dbReference type="InterPro" id="IPR036514">
    <property type="entry name" value="SGNH_hydro_sf"/>
</dbReference>
<proteinExistence type="predicted"/>
<protein>
    <submittedName>
        <fullName evidence="3">SGNH/GDSL hydrolase family protein</fullName>
    </submittedName>
</protein>
<dbReference type="Proteomes" id="UP001500542">
    <property type="component" value="Unassembled WGS sequence"/>
</dbReference>
<dbReference type="Gene3D" id="3.40.50.1110">
    <property type="entry name" value="SGNH hydrolase"/>
    <property type="match status" value="1"/>
</dbReference>
<reference evidence="3 4" key="1">
    <citation type="journal article" date="2019" name="Int. J. Syst. Evol. Microbiol.">
        <title>The Global Catalogue of Microorganisms (GCM) 10K type strain sequencing project: providing services to taxonomists for standard genome sequencing and annotation.</title>
        <authorList>
            <consortium name="The Broad Institute Genomics Platform"/>
            <consortium name="The Broad Institute Genome Sequencing Center for Infectious Disease"/>
            <person name="Wu L."/>
            <person name="Ma J."/>
        </authorList>
    </citation>
    <scope>NUCLEOTIDE SEQUENCE [LARGE SCALE GENOMIC DNA]</scope>
    <source>
        <strain evidence="3 4">JCM 10977</strain>
    </source>
</reference>
<keyword evidence="4" id="KW-1185">Reference proteome</keyword>
<organism evidence="3 4">
    <name type="scientific">Kribbella koreensis</name>
    <dbReference type="NCBI Taxonomy" id="57909"/>
    <lineage>
        <taxon>Bacteria</taxon>
        <taxon>Bacillati</taxon>
        <taxon>Actinomycetota</taxon>
        <taxon>Actinomycetes</taxon>
        <taxon>Propionibacteriales</taxon>
        <taxon>Kribbellaceae</taxon>
        <taxon>Kribbella</taxon>
    </lineage>
</organism>
<name>A0ABN1RJA3_9ACTN</name>
<dbReference type="RefSeq" id="WP_343980567.1">
    <property type="nucleotide sequence ID" value="NZ_BAAAHK010000019.1"/>
</dbReference>
<dbReference type="SUPFAM" id="SSF52266">
    <property type="entry name" value="SGNH hydrolase"/>
    <property type="match status" value="1"/>
</dbReference>
<comment type="caution">
    <text evidence="3">The sequence shown here is derived from an EMBL/GenBank/DDBJ whole genome shotgun (WGS) entry which is preliminary data.</text>
</comment>
<dbReference type="Pfam" id="PF13472">
    <property type="entry name" value="Lipase_GDSL_2"/>
    <property type="match status" value="1"/>
</dbReference>
<gene>
    <name evidence="3" type="ORF">GCM10009554_70260</name>
</gene>
<accession>A0ABN1RJA3</accession>
<dbReference type="PANTHER" id="PTHR43784">
    <property type="entry name" value="GDSL-LIKE LIPASE/ACYLHYDROLASE, PUTATIVE (AFU_ORTHOLOGUE AFUA_2G00820)-RELATED"/>
    <property type="match status" value="1"/>
</dbReference>
<dbReference type="PANTHER" id="PTHR43784:SF2">
    <property type="entry name" value="GDSL-LIKE LIPASE_ACYLHYDROLASE, PUTATIVE (AFU_ORTHOLOGUE AFUA_2G00820)-RELATED"/>
    <property type="match status" value="1"/>
</dbReference>
<feature type="compositionally biased region" description="Pro residues" evidence="1">
    <location>
        <begin position="262"/>
        <end position="289"/>
    </location>
</feature>
<dbReference type="InterPro" id="IPR013830">
    <property type="entry name" value="SGNH_hydro"/>
</dbReference>